<feature type="compositionally biased region" description="Basic residues" evidence="1">
    <location>
        <begin position="28"/>
        <end position="44"/>
    </location>
</feature>
<dbReference type="EMBL" id="VICG01000008">
    <property type="protein sequence ID" value="KAA8569100.1"/>
    <property type="molecule type" value="Genomic_DNA"/>
</dbReference>
<feature type="compositionally biased region" description="Polar residues" evidence="1">
    <location>
        <begin position="9"/>
        <end position="22"/>
    </location>
</feature>
<proteinExistence type="predicted"/>
<feature type="compositionally biased region" description="Basic residues" evidence="1">
    <location>
        <begin position="110"/>
        <end position="125"/>
    </location>
</feature>
<comment type="caution">
    <text evidence="2">The sequence shown here is derived from an EMBL/GenBank/DDBJ whole genome shotgun (WGS) entry which is preliminary data.</text>
</comment>
<feature type="compositionally biased region" description="Basic and acidic residues" evidence="1">
    <location>
        <begin position="45"/>
        <end position="57"/>
    </location>
</feature>
<evidence type="ECO:0000256" key="1">
    <source>
        <dbReference type="SAM" id="MobiDB-lite"/>
    </source>
</evidence>
<evidence type="ECO:0000313" key="3">
    <source>
        <dbReference type="Proteomes" id="UP000322873"/>
    </source>
</evidence>
<evidence type="ECO:0000313" key="2">
    <source>
        <dbReference type="EMBL" id="KAA8569100.1"/>
    </source>
</evidence>
<protein>
    <submittedName>
        <fullName evidence="2">Uncharacterized protein</fullName>
    </submittedName>
</protein>
<dbReference type="AlphaFoldDB" id="A0A5M9JKB3"/>
<feature type="region of interest" description="Disordered" evidence="1">
    <location>
        <begin position="1"/>
        <end position="140"/>
    </location>
</feature>
<accession>A0A5M9JKB3</accession>
<sequence>MPSPKLNKKVSSPDTSPPSGSNVLPFRVTKKASRSKPKRTRFSKPKQEQKSSSDHQKTKSNLTPSQAPNTNVSCISSQNTRQSSALNGGSQVNSECETPITSKNQERKMSHQNRKFVRFQTRKGKSASADSGPTDAGEDAETIHEDVSQPGAETMQTEANLVRPCPELTALLDVLRDQEERLTLNGVQLQLADNWMPEEYSRITHLLQHGTIATYLGCCKHHPPPLIWTRMADENTPDEDYRLSCRLCNHSFTSPDGGVCTQCTTELVLEKFGETREFGITLKNYLQRYGLSKDWMYFYSWQRESDGTWVEMYTELPDERIAVLKRFLSLSRSSGSEGVGSIQ</sequence>
<dbReference type="Proteomes" id="UP000322873">
    <property type="component" value="Unassembled WGS sequence"/>
</dbReference>
<keyword evidence="3" id="KW-1185">Reference proteome</keyword>
<gene>
    <name evidence="2" type="ORF">EYC84_000770</name>
</gene>
<name>A0A5M9JKB3_MONFR</name>
<feature type="compositionally biased region" description="Polar residues" evidence="1">
    <location>
        <begin position="59"/>
        <end position="103"/>
    </location>
</feature>
<organism evidence="2 3">
    <name type="scientific">Monilinia fructicola</name>
    <name type="common">Brown rot fungus</name>
    <name type="synonym">Ciboria fructicola</name>
    <dbReference type="NCBI Taxonomy" id="38448"/>
    <lineage>
        <taxon>Eukaryota</taxon>
        <taxon>Fungi</taxon>
        <taxon>Dikarya</taxon>
        <taxon>Ascomycota</taxon>
        <taxon>Pezizomycotina</taxon>
        <taxon>Leotiomycetes</taxon>
        <taxon>Helotiales</taxon>
        <taxon>Sclerotiniaceae</taxon>
        <taxon>Monilinia</taxon>
    </lineage>
</organism>
<reference evidence="2 3" key="1">
    <citation type="submission" date="2019-06" db="EMBL/GenBank/DDBJ databases">
        <title>Genome Sequence of the Brown Rot Fungal Pathogen Monilinia fructicola.</title>
        <authorList>
            <person name="De Miccolis Angelini R.M."/>
            <person name="Landi L."/>
            <person name="Abate D."/>
            <person name="Pollastro S."/>
            <person name="Romanazzi G."/>
            <person name="Faretra F."/>
        </authorList>
    </citation>
    <scope>NUCLEOTIDE SEQUENCE [LARGE SCALE GENOMIC DNA]</scope>
    <source>
        <strain evidence="2 3">Mfrc123</strain>
    </source>
</reference>